<dbReference type="InterPro" id="IPR000073">
    <property type="entry name" value="AB_hydrolase_1"/>
</dbReference>
<keyword evidence="3" id="KW-1185">Reference proteome</keyword>
<comment type="caution">
    <text evidence="2">The sequence shown here is derived from an EMBL/GenBank/DDBJ whole genome shotgun (WGS) entry which is preliminary data.</text>
</comment>
<dbReference type="InterPro" id="IPR022742">
    <property type="entry name" value="Hydrolase_4"/>
</dbReference>
<proteinExistence type="predicted"/>
<dbReference type="InterPro" id="IPR051044">
    <property type="entry name" value="MAG_DAG_Lipase"/>
</dbReference>
<protein>
    <recommendedName>
        <fullName evidence="1">Serine aminopeptidase S33 domain-containing protein</fullName>
    </recommendedName>
</protein>
<name>A0A8K0JPA5_9TREE</name>
<dbReference type="Gene3D" id="3.40.50.1820">
    <property type="entry name" value="alpha/beta hydrolase"/>
    <property type="match status" value="1"/>
</dbReference>
<evidence type="ECO:0000313" key="2">
    <source>
        <dbReference type="EMBL" id="KAG7562943.1"/>
    </source>
</evidence>
<dbReference type="EMBL" id="JABELV010000023">
    <property type="protein sequence ID" value="KAG7562943.1"/>
    <property type="molecule type" value="Genomic_DNA"/>
</dbReference>
<dbReference type="OrthoDB" id="10249433at2759"/>
<evidence type="ECO:0000313" key="3">
    <source>
        <dbReference type="Proteomes" id="UP000812966"/>
    </source>
</evidence>
<gene>
    <name evidence="2" type="ORF">FFLO_01633</name>
</gene>
<reference evidence="2" key="1">
    <citation type="submission" date="2020-04" db="EMBL/GenBank/DDBJ databases">
        <title>Analysis of mating type loci in Filobasidium floriforme.</title>
        <authorList>
            <person name="Nowrousian M."/>
        </authorList>
    </citation>
    <scope>NUCLEOTIDE SEQUENCE</scope>
    <source>
        <strain evidence="2">CBS 6242</strain>
    </source>
</reference>
<dbReference type="Proteomes" id="UP000812966">
    <property type="component" value="Unassembled WGS sequence"/>
</dbReference>
<organism evidence="2 3">
    <name type="scientific">Filobasidium floriforme</name>
    <dbReference type="NCBI Taxonomy" id="5210"/>
    <lineage>
        <taxon>Eukaryota</taxon>
        <taxon>Fungi</taxon>
        <taxon>Dikarya</taxon>
        <taxon>Basidiomycota</taxon>
        <taxon>Agaricomycotina</taxon>
        <taxon>Tremellomycetes</taxon>
        <taxon>Filobasidiales</taxon>
        <taxon>Filobasidiaceae</taxon>
        <taxon>Filobasidium</taxon>
    </lineage>
</organism>
<dbReference type="Pfam" id="PF12146">
    <property type="entry name" value="Hydrolase_4"/>
    <property type="match status" value="1"/>
</dbReference>
<feature type="domain" description="Serine aminopeptidase S33" evidence="1">
    <location>
        <begin position="96"/>
        <end position="336"/>
    </location>
</feature>
<accession>A0A8K0JPA5</accession>
<dbReference type="SUPFAM" id="SSF53474">
    <property type="entry name" value="alpha/beta-Hydrolases"/>
    <property type="match status" value="1"/>
</dbReference>
<sequence length="367" mass="41309">MSTQAVRDPTHGRWLLPSQPLEESLDRDPETIVTRRRVLVDAKAPFPRDKAVASEDVMLVASELAKPATDSWIYYKTWEYKAGKLSGLSVPKNVDILLVHGYREYTGQCAYMARYLLEAGFRVVLLDLPGHGRSTGLHGHIEHPSLLTSSIKVVLQDHHDHTTNAKTPSRKMFVCGSCIGGTAALGFTLDYPGYLEGDGIGGTKVEGVYAFCPLIDSFYGPSKLQIPFVKLAGRYASEKPMYSLTKGLHYWDDSYEELWSRDSLMYNGKMRAGTAASLVKAYKQLQKRIKEVKAPLCVVHGQKDSLTDWSASTRWAQNVSSQDKSSKLYSNTHHVMIVTFENNMGSEERYMNDVIMVDWIRWLDDRC</sequence>
<evidence type="ECO:0000259" key="1">
    <source>
        <dbReference type="Pfam" id="PF12146"/>
    </source>
</evidence>
<dbReference type="InterPro" id="IPR029058">
    <property type="entry name" value="AB_hydrolase_fold"/>
</dbReference>
<dbReference type="PANTHER" id="PTHR11614">
    <property type="entry name" value="PHOSPHOLIPASE-RELATED"/>
    <property type="match status" value="1"/>
</dbReference>
<dbReference type="PRINTS" id="PR00111">
    <property type="entry name" value="ABHYDROLASE"/>
</dbReference>
<dbReference type="AlphaFoldDB" id="A0A8K0JPA5"/>